<dbReference type="InterPro" id="IPR032675">
    <property type="entry name" value="LRR_dom_sf"/>
</dbReference>
<dbReference type="Pfam" id="PF00646">
    <property type="entry name" value="F-box"/>
    <property type="match status" value="1"/>
</dbReference>
<feature type="domain" description="F-box" evidence="1">
    <location>
        <begin position="4"/>
        <end position="42"/>
    </location>
</feature>
<dbReference type="InParanoid" id="A0A1V8T2D6"/>
<dbReference type="Gene3D" id="3.80.10.10">
    <property type="entry name" value="Ribonuclease Inhibitor"/>
    <property type="match status" value="1"/>
</dbReference>
<dbReference type="STRING" id="1507870.A0A1V8T2D6"/>
<dbReference type="EMBL" id="NAJO01000019">
    <property type="protein sequence ID" value="OQO05421.1"/>
    <property type="molecule type" value="Genomic_DNA"/>
</dbReference>
<name>A0A1V8T2D6_9PEZI</name>
<evidence type="ECO:0000313" key="2">
    <source>
        <dbReference type="EMBL" id="OQO05421.1"/>
    </source>
</evidence>
<protein>
    <recommendedName>
        <fullName evidence="1">F-box domain-containing protein</fullName>
    </recommendedName>
</protein>
<sequence length="620" mass="70654">MSFKDLPVELVERICDCLDRKSVFQLALVSPNCRNGAASRIFYTVSIRLTSRETFRENCEYANSVLASPEKSRRVRHLRIFGFMKGVTSTRGDWNTGRSIRNRGAEIPGGVFTDSANCERLIRLMLQLETLRDFTWGFLEQIPSRVLRLLHESSPLIRLHMPLFCLKSLIVSPKDPFRIDPHELELATSPCLYSLGQIDMQNTGSQGLVDYNASAVFEIVAGAAPNLHEVDICINPVGPLSGREWLPGTILKDHSVSASHLEHLSISTSHHLTGPTELSDSDRMGSLEKLRSMMDISALRTLRIGDWLSASHLRWLTEECQFPVLDSLDLDLWDVYNADEMEIRLNNFLHSLPPLRSLTLRGRYFPSTLPLVLGHSGRTLQRLDLLMPGQYEIAGTNSDPDLWAFANAELIRTIQQKAPSIEYLALCIQRSAGDAKEVAIYRELGKLTSLRHLRLSVFHSMDYLWMGLYGQQYQLASEKYMAESVDLVVSLAVDEALVSSIFNTISSAKPPHAAPLQTLQYRVDALEPQCDFCSNHDWIKLLAYIARSFDCSRNLRDDSTQQCSIEEYQKYWHGDRSRLEMDDKFHEWVEEYCMPVLQKVWPGVEGRDWMEKWHSFPLLA</sequence>
<keyword evidence="3" id="KW-1185">Reference proteome</keyword>
<evidence type="ECO:0000259" key="1">
    <source>
        <dbReference type="Pfam" id="PF00646"/>
    </source>
</evidence>
<organism evidence="2 3">
    <name type="scientific">Cryoendolithus antarcticus</name>
    <dbReference type="NCBI Taxonomy" id="1507870"/>
    <lineage>
        <taxon>Eukaryota</taxon>
        <taxon>Fungi</taxon>
        <taxon>Dikarya</taxon>
        <taxon>Ascomycota</taxon>
        <taxon>Pezizomycotina</taxon>
        <taxon>Dothideomycetes</taxon>
        <taxon>Dothideomycetidae</taxon>
        <taxon>Cladosporiales</taxon>
        <taxon>Cladosporiaceae</taxon>
        <taxon>Cryoendolithus</taxon>
    </lineage>
</organism>
<reference evidence="3" key="1">
    <citation type="submission" date="2017-03" db="EMBL/GenBank/DDBJ databases">
        <title>Genomes of endolithic fungi from Antarctica.</title>
        <authorList>
            <person name="Coleine C."/>
            <person name="Masonjones S."/>
            <person name="Stajich J.E."/>
        </authorList>
    </citation>
    <scope>NUCLEOTIDE SEQUENCE [LARGE SCALE GENOMIC DNA]</scope>
    <source>
        <strain evidence="3">CCFEE 5527</strain>
    </source>
</reference>
<dbReference type="OrthoDB" id="3945550at2759"/>
<evidence type="ECO:0000313" key="3">
    <source>
        <dbReference type="Proteomes" id="UP000192596"/>
    </source>
</evidence>
<dbReference type="InterPro" id="IPR001810">
    <property type="entry name" value="F-box_dom"/>
</dbReference>
<accession>A0A1V8T2D6</accession>
<dbReference type="SUPFAM" id="SSF52047">
    <property type="entry name" value="RNI-like"/>
    <property type="match status" value="1"/>
</dbReference>
<dbReference type="AlphaFoldDB" id="A0A1V8T2D6"/>
<proteinExistence type="predicted"/>
<gene>
    <name evidence="2" type="ORF">B0A48_09189</name>
</gene>
<dbReference type="Proteomes" id="UP000192596">
    <property type="component" value="Unassembled WGS sequence"/>
</dbReference>
<comment type="caution">
    <text evidence="2">The sequence shown here is derived from an EMBL/GenBank/DDBJ whole genome shotgun (WGS) entry which is preliminary data.</text>
</comment>